<accession>A0A084WDT9</accession>
<dbReference type="VEuPathDB" id="VectorBase:ASIC016505"/>
<gene>
    <name evidence="1" type="ORF">ZHAS_00016505</name>
</gene>
<reference evidence="1 3" key="1">
    <citation type="journal article" date="2014" name="BMC Genomics">
        <title>Genome sequence of Anopheles sinensis provides insight into genetics basis of mosquito competence for malaria parasites.</title>
        <authorList>
            <person name="Zhou D."/>
            <person name="Zhang D."/>
            <person name="Ding G."/>
            <person name="Shi L."/>
            <person name="Hou Q."/>
            <person name="Ye Y."/>
            <person name="Xu Y."/>
            <person name="Zhou H."/>
            <person name="Xiong C."/>
            <person name="Li S."/>
            <person name="Yu J."/>
            <person name="Hong S."/>
            <person name="Yu X."/>
            <person name="Zou P."/>
            <person name="Chen C."/>
            <person name="Chang X."/>
            <person name="Wang W."/>
            <person name="Lv Y."/>
            <person name="Sun Y."/>
            <person name="Ma L."/>
            <person name="Shen B."/>
            <person name="Zhu C."/>
        </authorList>
    </citation>
    <scope>NUCLEOTIDE SEQUENCE [LARGE SCALE GENOMIC DNA]</scope>
</reference>
<dbReference type="EMBL" id="KE525340">
    <property type="protein sequence ID" value="KFB48383.1"/>
    <property type="molecule type" value="Genomic_DNA"/>
</dbReference>
<name>A0A084WDT9_ANOSI</name>
<evidence type="ECO:0000313" key="3">
    <source>
        <dbReference type="Proteomes" id="UP000030765"/>
    </source>
</evidence>
<keyword evidence="3" id="KW-1185">Reference proteome</keyword>
<dbReference type="EnsemblMetazoa" id="ASIC016505-RA">
    <property type="protein sequence ID" value="ASIC016505-PA"/>
    <property type="gene ID" value="ASIC016505"/>
</dbReference>
<evidence type="ECO:0000313" key="2">
    <source>
        <dbReference type="EnsemblMetazoa" id="ASIC016505-PA"/>
    </source>
</evidence>
<protein>
    <submittedName>
        <fullName evidence="1 2">Arachidonate 5-lipoxygenase</fullName>
    </submittedName>
</protein>
<sequence>MTNFATGQKIHAAFVNNELLGASSGCGLPACPSEGWLSVSVGKLTTTTTTTTTMAKFGLRWRLTTSRNRS</sequence>
<evidence type="ECO:0000313" key="1">
    <source>
        <dbReference type="EMBL" id="KFB48383.1"/>
    </source>
</evidence>
<reference evidence="2" key="2">
    <citation type="submission" date="2020-05" db="UniProtKB">
        <authorList>
            <consortium name="EnsemblMetazoa"/>
        </authorList>
    </citation>
    <scope>IDENTIFICATION</scope>
</reference>
<dbReference type="EMBL" id="ATLV01023067">
    <property type="status" value="NOT_ANNOTATED_CDS"/>
    <property type="molecule type" value="Genomic_DNA"/>
</dbReference>
<dbReference type="AlphaFoldDB" id="A0A084WDT9"/>
<proteinExistence type="predicted"/>
<dbReference type="Proteomes" id="UP000030765">
    <property type="component" value="Unassembled WGS sequence"/>
</dbReference>
<organism evidence="1">
    <name type="scientific">Anopheles sinensis</name>
    <name type="common">Mosquito</name>
    <dbReference type="NCBI Taxonomy" id="74873"/>
    <lineage>
        <taxon>Eukaryota</taxon>
        <taxon>Metazoa</taxon>
        <taxon>Ecdysozoa</taxon>
        <taxon>Arthropoda</taxon>
        <taxon>Hexapoda</taxon>
        <taxon>Insecta</taxon>
        <taxon>Pterygota</taxon>
        <taxon>Neoptera</taxon>
        <taxon>Endopterygota</taxon>
        <taxon>Diptera</taxon>
        <taxon>Nematocera</taxon>
        <taxon>Culicoidea</taxon>
        <taxon>Culicidae</taxon>
        <taxon>Anophelinae</taxon>
        <taxon>Anopheles</taxon>
    </lineage>
</organism>